<organism evidence="4 5">
    <name type="scientific">Butyricimonas faecihominis</name>
    <dbReference type="NCBI Taxonomy" id="1472416"/>
    <lineage>
        <taxon>Bacteria</taxon>
        <taxon>Pseudomonadati</taxon>
        <taxon>Bacteroidota</taxon>
        <taxon>Bacteroidia</taxon>
        <taxon>Bacteroidales</taxon>
        <taxon>Odoribacteraceae</taxon>
        <taxon>Butyricimonas</taxon>
    </lineage>
</organism>
<comment type="similarity">
    <text evidence="1">Belongs to the peptidase S13 family.</text>
</comment>
<dbReference type="RefSeq" id="WP_124316969.1">
    <property type="nucleotide sequence ID" value="NZ_AP028155.1"/>
</dbReference>
<dbReference type="InterPro" id="IPR012338">
    <property type="entry name" value="Beta-lactam/transpept-like"/>
</dbReference>
<evidence type="ECO:0000256" key="3">
    <source>
        <dbReference type="SAM" id="SignalP"/>
    </source>
</evidence>
<dbReference type="AlphaFoldDB" id="A0A7W6HVV2"/>
<keyword evidence="5" id="KW-1185">Reference proteome</keyword>
<protein>
    <submittedName>
        <fullName evidence="4">D-alanyl-D-alanine carboxypeptidase/D-alanyl-D-alanine-endopeptidase (Penicillin-binding protein 4)</fullName>
        <ecNumber evidence="4">3.4.16.4</ecNumber>
        <ecNumber evidence="4">3.4.21.-</ecNumber>
    </submittedName>
</protein>
<feature type="chain" id="PRO_5030780990" evidence="3">
    <location>
        <begin position="21"/>
        <end position="458"/>
    </location>
</feature>
<proteinExistence type="inferred from homology"/>
<dbReference type="NCBIfam" id="TIGR00666">
    <property type="entry name" value="PBP4"/>
    <property type="match status" value="1"/>
</dbReference>
<comment type="caution">
    <text evidence="4">The sequence shown here is derived from an EMBL/GenBank/DDBJ whole genome shotgun (WGS) entry which is preliminary data.</text>
</comment>
<dbReference type="PRINTS" id="PR00922">
    <property type="entry name" value="DADACBPTASE3"/>
</dbReference>
<dbReference type="GO" id="GO:0006508">
    <property type="term" value="P:proteolysis"/>
    <property type="evidence" value="ECO:0007669"/>
    <property type="project" value="InterPro"/>
</dbReference>
<feature type="signal peptide" evidence="3">
    <location>
        <begin position="1"/>
        <end position="20"/>
    </location>
</feature>
<dbReference type="GeneID" id="93100242"/>
<dbReference type="Gene3D" id="3.50.80.20">
    <property type="entry name" value="D-Ala-D-Ala carboxypeptidase C, peptidase S13"/>
    <property type="match status" value="1"/>
</dbReference>
<dbReference type="InterPro" id="IPR000667">
    <property type="entry name" value="Peptidase_S13"/>
</dbReference>
<sequence length="458" mass="50023">MMKSGWLFLCMLISVTSALGQTRTGERNLWGRDEVKHAAIGVCVKNVETGQVVYEHNPGMALRPASVVKLFSSALALKREGDSLTYTTEVFYTGEIDEGKLSGNIVIQAGGDPTLDSKYFPKTCFMDSLVSKVVNLGIKRIHGNIIIETEGEPARIPGSWPWEDVANYYGALYHSFNYRDNTYTINLKSGKPGTQTKIVSVEPSVPGVKLRNEVMASAKNANDAWIYGGPETATLLIQGTIPANRSSFAVKGAMHHPDACFRAELEKRLKGKGITLDKQKIEDGERHALFTLVSPFLKDIVYYTNKNSINLFAEALGELISPTDYARTVKAELSGMGIDSCGITLKDASGLSPANAVPAEVFTDLLIWAKGHLSDVFVASLPQGNVDWGLRIYSDHPILRGNILAKTGSMSGVRALAGYLKTQRGETLAFTILVNNYVGDPVKVQEIIRDLLKEFADK</sequence>
<dbReference type="Pfam" id="PF02113">
    <property type="entry name" value="Peptidase_S13"/>
    <property type="match status" value="1"/>
</dbReference>
<evidence type="ECO:0000313" key="5">
    <source>
        <dbReference type="Proteomes" id="UP000546007"/>
    </source>
</evidence>
<dbReference type="PANTHER" id="PTHR30023">
    <property type="entry name" value="D-ALANYL-D-ALANINE CARBOXYPEPTIDASE"/>
    <property type="match status" value="1"/>
</dbReference>
<dbReference type="EC" id="3.4.16.4" evidence="4"/>
<dbReference type="EC" id="3.4.21.-" evidence="4"/>
<dbReference type="Gene3D" id="3.40.710.10">
    <property type="entry name" value="DD-peptidase/beta-lactamase superfamily"/>
    <property type="match status" value="2"/>
</dbReference>
<keyword evidence="4" id="KW-0121">Carboxypeptidase</keyword>
<keyword evidence="2 4" id="KW-0378">Hydrolase</keyword>
<gene>
    <name evidence="4" type="ORF">GGR14_001509</name>
</gene>
<reference evidence="4 5" key="1">
    <citation type="submission" date="2020-08" db="EMBL/GenBank/DDBJ databases">
        <title>Genomic Encyclopedia of Type Strains, Phase IV (KMG-IV): sequencing the most valuable type-strain genomes for metagenomic binning, comparative biology and taxonomic classification.</title>
        <authorList>
            <person name="Goeker M."/>
        </authorList>
    </citation>
    <scope>NUCLEOTIDE SEQUENCE [LARGE SCALE GENOMIC DNA]</scope>
    <source>
        <strain evidence="4 5">DSM 105721</strain>
    </source>
</reference>
<dbReference type="Proteomes" id="UP000546007">
    <property type="component" value="Unassembled WGS sequence"/>
</dbReference>
<evidence type="ECO:0000313" key="4">
    <source>
        <dbReference type="EMBL" id="MBB4025725.1"/>
    </source>
</evidence>
<dbReference type="PANTHER" id="PTHR30023:SF0">
    <property type="entry name" value="PENICILLIN-SENSITIVE CARBOXYPEPTIDASE A"/>
    <property type="match status" value="1"/>
</dbReference>
<dbReference type="EMBL" id="JACIES010000003">
    <property type="protein sequence ID" value="MBB4025725.1"/>
    <property type="molecule type" value="Genomic_DNA"/>
</dbReference>
<name>A0A7W6HVV2_9BACT</name>
<accession>A0A7W6HVV2</accession>
<keyword evidence="4" id="KW-0645">Protease</keyword>
<evidence type="ECO:0000256" key="2">
    <source>
        <dbReference type="ARBA" id="ARBA00022801"/>
    </source>
</evidence>
<evidence type="ECO:0000256" key="1">
    <source>
        <dbReference type="ARBA" id="ARBA00006096"/>
    </source>
</evidence>
<dbReference type="GO" id="GO:0009002">
    <property type="term" value="F:serine-type D-Ala-D-Ala carboxypeptidase activity"/>
    <property type="evidence" value="ECO:0007669"/>
    <property type="project" value="UniProtKB-EC"/>
</dbReference>
<dbReference type="OrthoDB" id="9802627at2"/>
<dbReference type="GO" id="GO:0000270">
    <property type="term" value="P:peptidoglycan metabolic process"/>
    <property type="evidence" value="ECO:0007669"/>
    <property type="project" value="TreeGrafter"/>
</dbReference>
<dbReference type="SUPFAM" id="SSF56601">
    <property type="entry name" value="beta-lactamase/transpeptidase-like"/>
    <property type="match status" value="1"/>
</dbReference>
<keyword evidence="3" id="KW-0732">Signal</keyword>